<gene>
    <name evidence="1" type="ORF">LK996_03620</name>
</gene>
<dbReference type="EMBL" id="JAJGAK010000001">
    <property type="protein sequence ID" value="MCC8362162.1"/>
    <property type="molecule type" value="Genomic_DNA"/>
</dbReference>
<reference evidence="1" key="1">
    <citation type="submission" date="2021-10" db="EMBL/GenBank/DDBJ databases">
        <authorList>
            <person name="Lyu M."/>
            <person name="Wang X."/>
            <person name="Meng X."/>
            <person name="Xu K."/>
        </authorList>
    </citation>
    <scope>NUCLEOTIDE SEQUENCE</scope>
    <source>
        <strain evidence="1">A6</strain>
    </source>
</reference>
<dbReference type="Proteomes" id="UP001165293">
    <property type="component" value="Unassembled WGS sequence"/>
</dbReference>
<keyword evidence="2" id="KW-1185">Reference proteome</keyword>
<accession>A0ABS8JF38</accession>
<name>A0ABS8JF38_9GAMM</name>
<evidence type="ECO:0000313" key="2">
    <source>
        <dbReference type="Proteomes" id="UP001165293"/>
    </source>
</evidence>
<protein>
    <submittedName>
        <fullName evidence="1">Uncharacterized protein</fullName>
    </submittedName>
</protein>
<comment type="caution">
    <text evidence="1">The sequence shown here is derived from an EMBL/GenBank/DDBJ whole genome shotgun (WGS) entry which is preliminary data.</text>
</comment>
<sequence length="306" mass="33571">MGSNLRLMRRISRMLGIGILAAASVAHAGKLSMVEGFAALRVTDDGTLAQGVRLAELERRYSERIAPGLATPGSLSNEDLAAAFEATDMLAFYALQGTQAQLERYTEAMSRVFDAMAAQRAVTPRHVGMMFDAFVSSRSFDAASRLLERYPVELLDRSVPRVVYAPHFEASRPAVLALQGDGTLLARNVDRSGEHIIVVVGCRASRNALDDINASRDLVDAFSRSRTYWLMPADRMTDASALQEWNARNPEQPAMFVYANAAWTNVAFGSMPHFQRFDGEHRIANVRGWERGGSAAQSAALFDPVE</sequence>
<organism evidence="1 2">
    <name type="scientific">Noviluteimonas lactosilytica</name>
    <dbReference type="NCBI Taxonomy" id="2888523"/>
    <lineage>
        <taxon>Bacteria</taxon>
        <taxon>Pseudomonadati</taxon>
        <taxon>Pseudomonadota</taxon>
        <taxon>Gammaproteobacteria</taxon>
        <taxon>Lysobacterales</taxon>
        <taxon>Lysobacteraceae</taxon>
        <taxon>Noviluteimonas</taxon>
    </lineage>
</organism>
<evidence type="ECO:0000313" key="1">
    <source>
        <dbReference type="EMBL" id="MCC8362162.1"/>
    </source>
</evidence>
<dbReference type="RefSeq" id="WP_230525786.1">
    <property type="nucleotide sequence ID" value="NZ_JAJGAK010000001.1"/>
</dbReference>
<proteinExistence type="predicted"/>